<gene>
    <name evidence="1" type="ORF">EV138_0076</name>
</gene>
<name>A0A4R7T683_9ACTN</name>
<dbReference type="InterPro" id="IPR036388">
    <property type="entry name" value="WH-like_DNA-bd_sf"/>
</dbReference>
<proteinExistence type="predicted"/>
<dbReference type="AlphaFoldDB" id="A0A4R7T683"/>
<dbReference type="Gene3D" id="1.10.10.10">
    <property type="entry name" value="Winged helix-like DNA-binding domain superfamily/Winged helix DNA-binding domain"/>
    <property type="match status" value="1"/>
</dbReference>
<evidence type="ECO:0000313" key="2">
    <source>
        <dbReference type="Proteomes" id="UP000295151"/>
    </source>
</evidence>
<sequence length="42" mass="4676">MPSKYDEQTWANPVRRVTERVEDDGSEWAVIVAVSGRLGVTA</sequence>
<comment type="caution">
    <text evidence="1">The sequence shown here is derived from an EMBL/GenBank/DDBJ whole genome shotgun (WGS) entry which is preliminary data.</text>
</comment>
<reference evidence="1 2" key="1">
    <citation type="submission" date="2019-03" db="EMBL/GenBank/DDBJ databases">
        <title>Genomic Encyclopedia of Type Strains, Phase III (KMG-III): the genomes of soil and plant-associated and newly described type strains.</title>
        <authorList>
            <person name="Whitman W."/>
        </authorList>
    </citation>
    <scope>NUCLEOTIDE SEQUENCE [LARGE SCALE GENOMIC DNA]</scope>
    <source>
        <strain evidence="1 2">VKM Ac-2575</strain>
    </source>
</reference>
<protein>
    <submittedName>
        <fullName evidence="1">Uncharacterized protein</fullName>
    </submittedName>
</protein>
<keyword evidence="2" id="KW-1185">Reference proteome</keyword>
<organism evidence="1 2">
    <name type="scientific">Kribbella voronezhensis</name>
    <dbReference type="NCBI Taxonomy" id="2512212"/>
    <lineage>
        <taxon>Bacteria</taxon>
        <taxon>Bacillati</taxon>
        <taxon>Actinomycetota</taxon>
        <taxon>Actinomycetes</taxon>
        <taxon>Propionibacteriales</taxon>
        <taxon>Kribbellaceae</taxon>
        <taxon>Kribbella</taxon>
    </lineage>
</organism>
<accession>A0A4R7T683</accession>
<dbReference type="Proteomes" id="UP000295151">
    <property type="component" value="Unassembled WGS sequence"/>
</dbReference>
<dbReference type="EMBL" id="SOCE01000001">
    <property type="protein sequence ID" value="TDU86567.1"/>
    <property type="molecule type" value="Genomic_DNA"/>
</dbReference>
<evidence type="ECO:0000313" key="1">
    <source>
        <dbReference type="EMBL" id="TDU86567.1"/>
    </source>
</evidence>